<evidence type="ECO:0000259" key="9">
    <source>
        <dbReference type="Pfam" id="PF25198"/>
    </source>
</evidence>
<organism evidence="10 11">
    <name type="scientific">Brevibacillus choshinensis</name>
    <dbReference type="NCBI Taxonomy" id="54911"/>
    <lineage>
        <taxon>Bacteria</taxon>
        <taxon>Bacillati</taxon>
        <taxon>Bacillota</taxon>
        <taxon>Bacilli</taxon>
        <taxon>Bacillales</taxon>
        <taxon>Paenibacillaceae</taxon>
        <taxon>Brevibacillus</taxon>
    </lineage>
</organism>
<protein>
    <submittedName>
        <fullName evidence="10">Ger(X)C family spore germination protein</fullName>
    </submittedName>
</protein>
<dbReference type="RefSeq" id="WP_203354063.1">
    <property type="nucleotide sequence ID" value="NZ_CP069127.1"/>
</dbReference>
<dbReference type="Pfam" id="PF25198">
    <property type="entry name" value="Spore_GerAC_N"/>
    <property type="match status" value="1"/>
</dbReference>
<dbReference type="NCBIfam" id="TIGR02887">
    <property type="entry name" value="spore_ger_x_C"/>
    <property type="match status" value="1"/>
</dbReference>
<evidence type="ECO:0000259" key="8">
    <source>
        <dbReference type="Pfam" id="PF05504"/>
    </source>
</evidence>
<keyword evidence="11" id="KW-1185">Reference proteome</keyword>
<feature type="domain" description="Spore germination GerAC-like C-terminal" evidence="8">
    <location>
        <begin position="197"/>
        <end position="368"/>
    </location>
</feature>
<evidence type="ECO:0000256" key="2">
    <source>
        <dbReference type="ARBA" id="ARBA00007886"/>
    </source>
</evidence>
<keyword evidence="4" id="KW-0732">Signal</keyword>
<feature type="domain" description="Spore germination protein N-terminal" evidence="9">
    <location>
        <begin position="22"/>
        <end position="188"/>
    </location>
</feature>
<sequence length="371" mass="42541">MRKALHILLSIIVLLSLPGCMDRIDLEDATLSLMVGLDLNEKNELLYYVSSPVFNREAKVKSEEYGIRAESLRQARGRFDEIVSGVTLAGKIQVFCVGKRLLETPDWFRLMDVVYRDARFSVNARMVSFDGPVHDLFHSSPPTKPRIALHLTKLIDTANRRNVTVKTTMQELHRQMYEKGMTPSITKLDKNKEVKVMGTALLTEKGAFATLISGDETPYLQMLLHGKIGEISLSMPYPDGQQDKKIVKKRISYFVKGVDKKIKATYVDGRFQFDVDMKLRVSISERQFPFDMEKDYVKMEKVIEKEILHEYQKLITKCQKLKIDPFGFGLYARAHAYPEWKKIENDWPNTFAQATVRIVPDVTIKGNGIVK</sequence>
<keyword evidence="5" id="KW-0472">Membrane</keyword>
<accession>A0ABX7FMT4</accession>
<dbReference type="Pfam" id="PF05504">
    <property type="entry name" value="Spore_GerAC"/>
    <property type="match status" value="1"/>
</dbReference>
<gene>
    <name evidence="10" type="ORF">JNE38_26605</name>
</gene>
<name>A0ABX7FMT4_BRECH</name>
<evidence type="ECO:0000256" key="4">
    <source>
        <dbReference type="ARBA" id="ARBA00022729"/>
    </source>
</evidence>
<evidence type="ECO:0000313" key="10">
    <source>
        <dbReference type="EMBL" id="QRG66999.1"/>
    </source>
</evidence>
<comment type="similarity">
    <text evidence="2">Belongs to the GerABKC lipoprotein family.</text>
</comment>
<evidence type="ECO:0000256" key="7">
    <source>
        <dbReference type="ARBA" id="ARBA00023288"/>
    </source>
</evidence>
<dbReference type="PANTHER" id="PTHR35789">
    <property type="entry name" value="SPORE GERMINATION PROTEIN B3"/>
    <property type="match status" value="1"/>
</dbReference>
<keyword evidence="6" id="KW-0564">Palmitate</keyword>
<dbReference type="EMBL" id="CP069127">
    <property type="protein sequence ID" value="QRG66999.1"/>
    <property type="molecule type" value="Genomic_DNA"/>
</dbReference>
<dbReference type="PANTHER" id="PTHR35789:SF1">
    <property type="entry name" value="SPORE GERMINATION PROTEIN B3"/>
    <property type="match status" value="1"/>
</dbReference>
<evidence type="ECO:0000313" key="11">
    <source>
        <dbReference type="Proteomes" id="UP000596248"/>
    </source>
</evidence>
<comment type="subcellular location">
    <subcellularLocation>
        <location evidence="1">Membrane</location>
        <topology evidence="1">Lipid-anchor</topology>
    </subcellularLocation>
</comment>
<dbReference type="InterPro" id="IPR046953">
    <property type="entry name" value="Spore_GerAC-like_C"/>
</dbReference>
<evidence type="ECO:0000256" key="3">
    <source>
        <dbReference type="ARBA" id="ARBA00022544"/>
    </source>
</evidence>
<dbReference type="InterPro" id="IPR038501">
    <property type="entry name" value="Spore_GerAC_C_sf"/>
</dbReference>
<dbReference type="InterPro" id="IPR008844">
    <property type="entry name" value="Spore_GerAC-like"/>
</dbReference>
<dbReference type="InterPro" id="IPR057336">
    <property type="entry name" value="GerAC_N"/>
</dbReference>
<proteinExistence type="inferred from homology"/>
<keyword evidence="7" id="KW-0449">Lipoprotein</keyword>
<evidence type="ECO:0000256" key="5">
    <source>
        <dbReference type="ARBA" id="ARBA00023136"/>
    </source>
</evidence>
<dbReference type="Proteomes" id="UP000596248">
    <property type="component" value="Chromosome"/>
</dbReference>
<dbReference type="Gene3D" id="3.30.300.210">
    <property type="entry name" value="Nutrient germinant receptor protein C, domain 3"/>
    <property type="match status" value="1"/>
</dbReference>
<keyword evidence="3" id="KW-0309">Germination</keyword>
<evidence type="ECO:0000256" key="1">
    <source>
        <dbReference type="ARBA" id="ARBA00004635"/>
    </source>
</evidence>
<evidence type="ECO:0000256" key="6">
    <source>
        <dbReference type="ARBA" id="ARBA00023139"/>
    </source>
</evidence>
<reference evidence="10 11" key="1">
    <citation type="submission" date="2021-01" db="EMBL/GenBank/DDBJ databases">
        <title>Identification of strong promoters based on the transcriptome of Brevibacillus choshinensis.</title>
        <authorList>
            <person name="Yao D."/>
            <person name="Zhang K."/>
            <person name="Wu J."/>
        </authorList>
    </citation>
    <scope>NUCLEOTIDE SEQUENCE [LARGE SCALE GENOMIC DNA]</scope>
    <source>
        <strain evidence="10 11">HPD31-SP3</strain>
    </source>
</reference>